<evidence type="ECO:0000256" key="1">
    <source>
        <dbReference type="ARBA" id="ARBA00004202"/>
    </source>
</evidence>
<evidence type="ECO:0000256" key="6">
    <source>
        <dbReference type="ARBA" id="ARBA00022741"/>
    </source>
</evidence>
<dbReference type="InterPro" id="IPR017871">
    <property type="entry name" value="ABC_transporter-like_CS"/>
</dbReference>
<evidence type="ECO:0000256" key="7">
    <source>
        <dbReference type="ARBA" id="ARBA00022840"/>
    </source>
</evidence>
<dbReference type="PROSITE" id="PS50893">
    <property type="entry name" value="ABC_TRANSPORTER_2"/>
    <property type="match status" value="2"/>
</dbReference>
<organism evidence="11">
    <name type="scientific">marine metagenome</name>
    <dbReference type="NCBI Taxonomy" id="408172"/>
    <lineage>
        <taxon>unclassified sequences</taxon>
        <taxon>metagenomes</taxon>
        <taxon>ecological metagenomes</taxon>
    </lineage>
</organism>
<dbReference type="SUPFAM" id="SSF52540">
    <property type="entry name" value="P-loop containing nucleoside triphosphate hydrolases"/>
    <property type="match status" value="2"/>
</dbReference>
<feature type="domain" description="ABC transporter" evidence="10">
    <location>
        <begin position="9"/>
        <end position="245"/>
    </location>
</feature>
<dbReference type="PANTHER" id="PTHR43790:SF3">
    <property type="entry name" value="D-ALLOSE IMPORT ATP-BINDING PROTEIN ALSA-RELATED"/>
    <property type="match status" value="1"/>
</dbReference>
<evidence type="ECO:0000256" key="3">
    <source>
        <dbReference type="ARBA" id="ARBA00022475"/>
    </source>
</evidence>
<keyword evidence="8" id="KW-1278">Translocase</keyword>
<proteinExistence type="predicted"/>
<dbReference type="GO" id="GO:0005524">
    <property type="term" value="F:ATP binding"/>
    <property type="evidence" value="ECO:0007669"/>
    <property type="project" value="UniProtKB-KW"/>
</dbReference>
<evidence type="ECO:0000256" key="8">
    <source>
        <dbReference type="ARBA" id="ARBA00022967"/>
    </source>
</evidence>
<keyword evidence="9" id="KW-0472">Membrane</keyword>
<dbReference type="SMART" id="SM00382">
    <property type="entry name" value="AAA"/>
    <property type="match status" value="2"/>
</dbReference>
<sequence>MNTLNQERLVMKNISKSFPGVKALDNVSFDINAGEVHSLIGQNGAGKSTLMGILNGITKPDSGEIYINNNIVRIDDPNDAFNLHLSIVHQEFALCNNLTVAQNIFLGSEPFNKGGFINNEEINNKSIDLLKKINVNLNIEEIVGNLNTSEWQIIEICKALSKNPKFIIMDEPTASLDESQIENLFSIIVKLKMSGIGIIYISHKLSEIIKVSDRITIIRDGKISETFAKKEVDENILIKSMIGQKVLEINKRENIFNIDNTDFFQIDNFTCNNKFYDINISLQKGEILGLSGLLGSGTSDLLRSIFGIIKEDSGDIIYKKNKLVIKSPKDSISFGIGYLPSDRKNEGLIQDNSVRDNSILTIFKTITNLGFFSSNNAKRITNEFVQKLQVKVSDINTSVMNLSGGNQQKIVIAKWLAKNCDILLFDDPTRGIDVAAKYQIWNLISEFSNNGGSVIVASNEIPELINGCDRIITMNKGKITKTFSKNDFNEEKISLNISSNIN</sequence>
<keyword evidence="7" id="KW-0067">ATP-binding</keyword>
<dbReference type="CDD" id="cd03216">
    <property type="entry name" value="ABC_Carb_Monos_I"/>
    <property type="match status" value="1"/>
</dbReference>
<keyword evidence="3" id="KW-1003">Cell membrane</keyword>
<dbReference type="PANTHER" id="PTHR43790">
    <property type="entry name" value="CARBOHYDRATE TRANSPORT ATP-BINDING PROTEIN MG119-RELATED"/>
    <property type="match status" value="1"/>
</dbReference>
<dbReference type="Gene3D" id="3.40.50.300">
    <property type="entry name" value="P-loop containing nucleotide triphosphate hydrolases"/>
    <property type="match status" value="2"/>
</dbReference>
<dbReference type="Pfam" id="PF00005">
    <property type="entry name" value="ABC_tran"/>
    <property type="match status" value="2"/>
</dbReference>
<dbReference type="InterPro" id="IPR050107">
    <property type="entry name" value="ABC_carbohydrate_import_ATPase"/>
</dbReference>
<evidence type="ECO:0000259" key="10">
    <source>
        <dbReference type="PROSITE" id="PS50893"/>
    </source>
</evidence>
<protein>
    <recommendedName>
        <fullName evidence="10">ABC transporter domain-containing protein</fullName>
    </recommendedName>
</protein>
<keyword evidence="2" id="KW-0813">Transport</keyword>
<dbReference type="PROSITE" id="PS00211">
    <property type="entry name" value="ABC_TRANSPORTER_1"/>
    <property type="match status" value="1"/>
</dbReference>
<dbReference type="EMBL" id="UINC01003040">
    <property type="protein sequence ID" value="SVA02784.1"/>
    <property type="molecule type" value="Genomic_DNA"/>
</dbReference>
<keyword evidence="6" id="KW-0547">Nucleotide-binding</keyword>
<dbReference type="AlphaFoldDB" id="A0A381SH32"/>
<evidence type="ECO:0000256" key="9">
    <source>
        <dbReference type="ARBA" id="ARBA00023136"/>
    </source>
</evidence>
<dbReference type="InterPro" id="IPR027417">
    <property type="entry name" value="P-loop_NTPase"/>
</dbReference>
<feature type="domain" description="ABC transporter" evidence="10">
    <location>
        <begin position="258"/>
        <end position="501"/>
    </location>
</feature>
<reference evidence="11" key="1">
    <citation type="submission" date="2018-05" db="EMBL/GenBank/DDBJ databases">
        <authorList>
            <person name="Lanie J.A."/>
            <person name="Ng W.-L."/>
            <person name="Kazmierczak K.M."/>
            <person name="Andrzejewski T.M."/>
            <person name="Davidsen T.M."/>
            <person name="Wayne K.J."/>
            <person name="Tettelin H."/>
            <person name="Glass J.I."/>
            <person name="Rusch D."/>
            <person name="Podicherti R."/>
            <person name="Tsui H.-C.T."/>
            <person name="Winkler M.E."/>
        </authorList>
    </citation>
    <scope>NUCLEOTIDE SEQUENCE</scope>
</reference>
<dbReference type="CDD" id="cd03215">
    <property type="entry name" value="ABC_Carb_Monos_II"/>
    <property type="match status" value="1"/>
</dbReference>
<evidence type="ECO:0000256" key="5">
    <source>
        <dbReference type="ARBA" id="ARBA00022737"/>
    </source>
</evidence>
<dbReference type="GO" id="GO:0016887">
    <property type="term" value="F:ATP hydrolysis activity"/>
    <property type="evidence" value="ECO:0007669"/>
    <property type="project" value="InterPro"/>
</dbReference>
<evidence type="ECO:0000313" key="11">
    <source>
        <dbReference type="EMBL" id="SVA02784.1"/>
    </source>
</evidence>
<dbReference type="InterPro" id="IPR003439">
    <property type="entry name" value="ABC_transporter-like_ATP-bd"/>
</dbReference>
<evidence type="ECO:0000256" key="2">
    <source>
        <dbReference type="ARBA" id="ARBA00022448"/>
    </source>
</evidence>
<dbReference type="GO" id="GO:0005886">
    <property type="term" value="C:plasma membrane"/>
    <property type="evidence" value="ECO:0007669"/>
    <property type="project" value="UniProtKB-SubCell"/>
</dbReference>
<gene>
    <name evidence="11" type="ORF">METZ01_LOCUS55638</name>
</gene>
<evidence type="ECO:0000256" key="4">
    <source>
        <dbReference type="ARBA" id="ARBA00022597"/>
    </source>
</evidence>
<dbReference type="FunFam" id="3.40.50.300:FF:000127">
    <property type="entry name" value="Ribose import ATP-binding protein RbsA"/>
    <property type="match status" value="1"/>
</dbReference>
<keyword evidence="4" id="KW-0762">Sugar transport</keyword>
<keyword evidence="5" id="KW-0677">Repeat</keyword>
<comment type="subcellular location">
    <subcellularLocation>
        <location evidence="1">Cell membrane</location>
        <topology evidence="1">Peripheral membrane protein</topology>
    </subcellularLocation>
</comment>
<accession>A0A381SH32</accession>
<name>A0A381SH32_9ZZZZ</name>
<dbReference type="InterPro" id="IPR003593">
    <property type="entry name" value="AAA+_ATPase"/>
</dbReference>